<dbReference type="Pfam" id="PF14532">
    <property type="entry name" value="Sigma54_activ_2"/>
    <property type="match status" value="1"/>
</dbReference>
<dbReference type="PANTHER" id="PTHR32071:SF57">
    <property type="entry name" value="C4-DICARBOXYLATE TRANSPORT TRANSCRIPTIONAL REGULATORY PROTEIN DCTD"/>
    <property type="match status" value="1"/>
</dbReference>
<keyword evidence="2" id="KW-0067">ATP-binding</keyword>
<dbReference type="Gene3D" id="1.10.10.60">
    <property type="entry name" value="Homeodomain-like"/>
    <property type="match status" value="1"/>
</dbReference>
<evidence type="ECO:0000313" key="4">
    <source>
        <dbReference type="EMBL" id="CAA7603339.1"/>
    </source>
</evidence>
<evidence type="ECO:0000256" key="2">
    <source>
        <dbReference type="ARBA" id="ARBA00022840"/>
    </source>
</evidence>
<dbReference type="InterPro" id="IPR002078">
    <property type="entry name" value="Sigma_54_int"/>
</dbReference>
<dbReference type="Proteomes" id="UP000836597">
    <property type="component" value="Chromosome"/>
</dbReference>
<evidence type="ECO:0000259" key="3">
    <source>
        <dbReference type="PROSITE" id="PS50045"/>
    </source>
</evidence>
<keyword evidence="1" id="KW-0547">Nucleotide-binding</keyword>
<dbReference type="PANTHER" id="PTHR32071">
    <property type="entry name" value="TRANSCRIPTIONAL REGULATORY PROTEIN"/>
    <property type="match status" value="1"/>
</dbReference>
<dbReference type="GO" id="GO:0005524">
    <property type="term" value="F:ATP binding"/>
    <property type="evidence" value="ECO:0007669"/>
    <property type="project" value="UniProtKB-KW"/>
</dbReference>
<dbReference type="AlphaFoldDB" id="A0A8S0WAD0"/>
<name>A0A8S0WAD0_9FIRM</name>
<dbReference type="Gene3D" id="3.40.50.300">
    <property type="entry name" value="P-loop containing nucleotide triphosphate hydrolases"/>
    <property type="match status" value="1"/>
</dbReference>
<proteinExistence type="predicted"/>
<dbReference type="EMBL" id="LR746496">
    <property type="protein sequence ID" value="CAA7603339.1"/>
    <property type="molecule type" value="Genomic_DNA"/>
</dbReference>
<dbReference type="RefSeq" id="WP_240986561.1">
    <property type="nucleotide sequence ID" value="NZ_LR746496.1"/>
</dbReference>
<dbReference type="InterPro" id="IPR058031">
    <property type="entry name" value="AAA_lid_NorR"/>
</dbReference>
<dbReference type="SUPFAM" id="SSF52540">
    <property type="entry name" value="P-loop containing nucleoside triphosphate hydrolases"/>
    <property type="match status" value="1"/>
</dbReference>
<dbReference type="CDD" id="cd00009">
    <property type="entry name" value="AAA"/>
    <property type="match status" value="1"/>
</dbReference>
<dbReference type="Gene3D" id="1.10.8.60">
    <property type="match status" value="1"/>
</dbReference>
<evidence type="ECO:0000256" key="1">
    <source>
        <dbReference type="ARBA" id="ARBA00022741"/>
    </source>
</evidence>
<dbReference type="PROSITE" id="PS50045">
    <property type="entry name" value="SIGMA54_INTERACT_4"/>
    <property type="match status" value="1"/>
</dbReference>
<protein>
    <submittedName>
        <fullName evidence="4">RNA polymerase sigma factor 54 interaction domain protein</fullName>
    </submittedName>
</protein>
<dbReference type="InterPro" id="IPR027417">
    <property type="entry name" value="P-loop_NTPase"/>
</dbReference>
<dbReference type="GO" id="GO:0006355">
    <property type="term" value="P:regulation of DNA-templated transcription"/>
    <property type="evidence" value="ECO:0007669"/>
    <property type="project" value="InterPro"/>
</dbReference>
<accession>A0A8S0WAD0</accession>
<dbReference type="SUPFAM" id="SSF46689">
    <property type="entry name" value="Homeodomain-like"/>
    <property type="match status" value="1"/>
</dbReference>
<sequence length="300" mass="34432">MDTCVVSHLIQPVIVGSSKDIRQAVKMCCKAARENSPVLFQGEIGVGKLLMATYLHHESSRLGKPFLQVDCDFDEGIRDILSLENVETKLRFLKGGTLYFREIASLTMDEQARLHRFCLAAEVEGVRVLLGSSQNIHLLMYEKTIDAELYRYATEWEIYISPLRQRRDDIMALTAHYIREFNQRLRKSVQGLTPQAEEVFMSYRWPGNVEELRQSLMRGMILTAESFIGRRHLAESIGQGVDQFLQNPDVMPLNRMEELLLRSALSRYGTTLEGKRRAARALNISLATLYNKVKRYNVNN</sequence>
<dbReference type="KEGG" id="aacx:DEACI_4162"/>
<dbReference type="InterPro" id="IPR009057">
    <property type="entry name" value="Homeodomain-like_sf"/>
</dbReference>
<feature type="domain" description="Sigma-54 factor interaction" evidence="3">
    <location>
        <begin position="14"/>
        <end position="221"/>
    </location>
</feature>
<organism evidence="4">
    <name type="scientific">Acididesulfobacillus acetoxydans</name>
    <dbReference type="NCBI Taxonomy" id="1561005"/>
    <lineage>
        <taxon>Bacteria</taxon>
        <taxon>Bacillati</taxon>
        <taxon>Bacillota</taxon>
        <taxon>Clostridia</taxon>
        <taxon>Eubacteriales</taxon>
        <taxon>Peptococcaceae</taxon>
        <taxon>Acididesulfobacillus</taxon>
    </lineage>
</organism>
<reference evidence="4" key="1">
    <citation type="submission" date="2020-01" db="EMBL/GenBank/DDBJ databases">
        <authorList>
            <person name="Hornung B."/>
        </authorList>
    </citation>
    <scope>NUCLEOTIDE SEQUENCE</scope>
    <source>
        <strain evidence="4">PacBioINE</strain>
    </source>
</reference>
<dbReference type="Pfam" id="PF25601">
    <property type="entry name" value="AAA_lid_14"/>
    <property type="match status" value="1"/>
</dbReference>
<gene>
    <name evidence="4" type="ORF">DEACI_4162</name>
</gene>